<feature type="compositionally biased region" description="Acidic residues" evidence="1">
    <location>
        <begin position="50"/>
        <end position="62"/>
    </location>
</feature>
<comment type="caution">
    <text evidence="2">The sequence shown here is derived from an EMBL/GenBank/DDBJ whole genome shotgun (WGS) entry which is preliminary data.</text>
</comment>
<dbReference type="EMBL" id="WNWW01000060">
    <property type="protein sequence ID" value="KAF3430427.1"/>
    <property type="molecule type" value="Genomic_DNA"/>
</dbReference>
<feature type="compositionally biased region" description="Basic and acidic residues" evidence="1">
    <location>
        <begin position="117"/>
        <end position="126"/>
    </location>
</feature>
<evidence type="ECO:0000313" key="2">
    <source>
        <dbReference type="EMBL" id="KAF3430427.1"/>
    </source>
</evidence>
<protein>
    <submittedName>
        <fullName evidence="2">Uncharacterized protein</fullName>
    </submittedName>
</protein>
<feature type="region of interest" description="Disordered" evidence="1">
    <location>
        <begin position="36"/>
        <end position="126"/>
    </location>
</feature>
<sequence>MKRYIQKALDFGVESGYLIPKDAAYKVLRVSSDLMNDVNYGSKDRRSGAEEEVVDIENEDEYDFGKQGEQRKSPETATRSGENDNLNQSDGEKTARKREDDASDLSMDEEETDDEEEKKREETTKS</sequence>
<dbReference type="Proteomes" id="UP000655588">
    <property type="component" value="Unassembled WGS sequence"/>
</dbReference>
<feature type="compositionally biased region" description="Acidic residues" evidence="1">
    <location>
        <begin position="101"/>
        <end position="116"/>
    </location>
</feature>
<feature type="compositionally biased region" description="Basic and acidic residues" evidence="1">
    <location>
        <begin position="90"/>
        <end position="100"/>
    </location>
</feature>
<accession>A0A833SCI7</accession>
<evidence type="ECO:0000256" key="1">
    <source>
        <dbReference type="SAM" id="MobiDB-lite"/>
    </source>
</evidence>
<feature type="compositionally biased region" description="Basic and acidic residues" evidence="1">
    <location>
        <begin position="63"/>
        <end position="74"/>
    </location>
</feature>
<gene>
    <name evidence="2" type="ORF">E2986_10747</name>
</gene>
<proteinExistence type="predicted"/>
<dbReference type="AlphaFoldDB" id="A0A833SCI7"/>
<feature type="compositionally biased region" description="Polar residues" evidence="1">
    <location>
        <begin position="75"/>
        <end position="89"/>
    </location>
</feature>
<organism evidence="2 3">
    <name type="scientific">Frieseomelitta varia</name>
    <dbReference type="NCBI Taxonomy" id="561572"/>
    <lineage>
        <taxon>Eukaryota</taxon>
        <taxon>Metazoa</taxon>
        <taxon>Ecdysozoa</taxon>
        <taxon>Arthropoda</taxon>
        <taxon>Hexapoda</taxon>
        <taxon>Insecta</taxon>
        <taxon>Pterygota</taxon>
        <taxon>Neoptera</taxon>
        <taxon>Endopterygota</taxon>
        <taxon>Hymenoptera</taxon>
        <taxon>Apocrita</taxon>
        <taxon>Aculeata</taxon>
        <taxon>Apoidea</taxon>
        <taxon>Anthophila</taxon>
        <taxon>Apidae</taxon>
        <taxon>Frieseomelitta</taxon>
    </lineage>
</organism>
<evidence type="ECO:0000313" key="3">
    <source>
        <dbReference type="Proteomes" id="UP000655588"/>
    </source>
</evidence>
<keyword evidence="3" id="KW-1185">Reference proteome</keyword>
<name>A0A833SCI7_9HYME</name>
<reference evidence="2" key="1">
    <citation type="submission" date="2019-11" db="EMBL/GenBank/DDBJ databases">
        <title>The nuclear and mitochondrial genomes of Frieseomelitta varia - a highly eusocial stingless bee (Meliponini) with a permanently sterile worker caste.</title>
        <authorList>
            <person name="Freitas F.C.P."/>
            <person name="Lourenco A.P."/>
            <person name="Nunes F.M.F."/>
            <person name="Paschoal A.R."/>
            <person name="Abreu F.C.P."/>
            <person name="Barbin F.O."/>
            <person name="Bataglia L."/>
            <person name="Cardoso-Junior C.A.M."/>
            <person name="Cervoni M.S."/>
            <person name="Silva S.R."/>
            <person name="Dalarmi F."/>
            <person name="Del Lama M.A."/>
            <person name="Depintor T.S."/>
            <person name="Ferreira K.M."/>
            <person name="Goria P.S."/>
            <person name="Jaskot M.C."/>
            <person name="Lago D.C."/>
            <person name="Luna-Lucena D."/>
            <person name="Moda L.M."/>
            <person name="Nascimento L."/>
            <person name="Pedrino M."/>
            <person name="Rabico F.O."/>
            <person name="Sanches F.C."/>
            <person name="Santos D.E."/>
            <person name="Santos C.G."/>
            <person name="Vieira J."/>
            <person name="Lopes T.F."/>
            <person name="Barchuk A.R."/>
            <person name="Hartfelder K."/>
            <person name="Simoes Z.L.P."/>
            <person name="Bitondi M.M.G."/>
            <person name="Pinheiro D.G."/>
        </authorList>
    </citation>
    <scope>NUCLEOTIDE SEQUENCE</scope>
    <source>
        <strain evidence="2">USP_RPSP 00005682</strain>
        <tissue evidence="2">Whole individual</tissue>
    </source>
</reference>